<dbReference type="AlphaFoldDB" id="A0A317X1X7"/>
<reference evidence="1 2" key="1">
    <citation type="submission" date="2016-12" db="EMBL/GenBank/DDBJ databases">
        <title>The genomes of Aspergillus section Nigri reveals drivers in fungal speciation.</title>
        <authorList>
            <consortium name="DOE Joint Genome Institute"/>
            <person name="Vesth T.C."/>
            <person name="Nybo J."/>
            <person name="Theobald S."/>
            <person name="Brandl J."/>
            <person name="Frisvad J.C."/>
            <person name="Nielsen K.F."/>
            <person name="Lyhne E.K."/>
            <person name="Kogle M.E."/>
            <person name="Kuo A."/>
            <person name="Riley R."/>
            <person name="Clum A."/>
            <person name="Nolan M."/>
            <person name="Lipzen A."/>
            <person name="Salamov A."/>
            <person name="Henrissat B."/>
            <person name="Wiebenga A."/>
            <person name="De Vries R.P."/>
            <person name="Grigoriev I.V."/>
            <person name="Mortensen U.H."/>
            <person name="Andersen M.R."/>
            <person name="Baker S.E."/>
        </authorList>
    </citation>
    <scope>NUCLEOTIDE SEQUENCE [LARGE SCALE GENOMIC DNA]</scope>
    <source>
        <strain evidence="1 2">CBS 117.55</strain>
    </source>
</reference>
<dbReference type="PANTHER" id="PTHR40619:SF3">
    <property type="entry name" value="FUNGAL STAND N-TERMINAL GOODBYE DOMAIN-CONTAINING PROTEIN"/>
    <property type="match status" value="1"/>
</dbReference>
<protein>
    <submittedName>
        <fullName evidence="1">Uncharacterized protein</fullName>
    </submittedName>
</protein>
<organism evidence="1 2">
    <name type="scientific">Aspergillus heteromorphus CBS 117.55</name>
    <dbReference type="NCBI Taxonomy" id="1448321"/>
    <lineage>
        <taxon>Eukaryota</taxon>
        <taxon>Fungi</taxon>
        <taxon>Dikarya</taxon>
        <taxon>Ascomycota</taxon>
        <taxon>Pezizomycotina</taxon>
        <taxon>Eurotiomycetes</taxon>
        <taxon>Eurotiomycetidae</taxon>
        <taxon>Eurotiales</taxon>
        <taxon>Aspergillaceae</taxon>
        <taxon>Aspergillus</taxon>
        <taxon>Aspergillus subgen. Circumdati</taxon>
    </lineage>
</organism>
<dbReference type="VEuPathDB" id="FungiDB:BO70DRAFT_410608"/>
<accession>A0A317X1X7</accession>
<sequence>MIDASDEIGPWIEHHAPTVNPAWAFEKAIQQKRTPPAPPEKVAQKKDRFRRVMREILGKSQSPEYQRIFERATTWDQVRAEAQKAINYRYHGRDTKNPFCKTLRAAGTAASRLEFLTILLPNGDYLGLLCGGLTLVYTAANRIEALREPILNSLDTLAYSINETSPYLYAYSWNDTLIQRAHELYMAILDAVESITQWVENHKGFRGGLRQGAKALFLGDNYGKDLEDKVTTAVSDKASAFEAAVKACLSIEVHDTGLNVARLGKGVDQMHGDINKLLQSTVSKKTLQDLLHDQVQVVVNQTIAAFTQQFSLNRSPRPVTPSITLEQVLIALDLVPILGKTTAVEAVVESIGTERHFVYLLGRSLGEDMQHQVSAVIQDSRFRYWLQSMTSGTLVVSGTGFNPLQAEIASPLSYMCALLMRSVLQAPFIHPITFFCRLHLEPSDCVSGADGIMRSLIAQLALSLTETGILDLTFLTWNCLQLIAMRDLVSLCRVLENILKPVRQSVILFMIDGIDFYDNSSRLFGMDLVMSFLNSLVEAINYSNTGLVFKLLLTSHMGGGYLPEWFPNRVDIPLTEETLLNGMDAHISTEFITY</sequence>
<dbReference type="RefSeq" id="XP_025403431.1">
    <property type="nucleotide sequence ID" value="XM_025547261.1"/>
</dbReference>
<name>A0A317X1X7_9EURO</name>
<keyword evidence="2" id="KW-1185">Reference proteome</keyword>
<dbReference type="Proteomes" id="UP000247233">
    <property type="component" value="Unassembled WGS sequence"/>
</dbReference>
<proteinExistence type="predicted"/>
<dbReference type="GeneID" id="37069498"/>
<dbReference type="OrthoDB" id="5419927at2759"/>
<gene>
    <name evidence="1" type="ORF">BO70DRAFT_410608</name>
</gene>
<dbReference type="EMBL" id="MSFL01000002">
    <property type="protein sequence ID" value="PWY90988.1"/>
    <property type="molecule type" value="Genomic_DNA"/>
</dbReference>
<dbReference type="PANTHER" id="PTHR40619">
    <property type="entry name" value="FUNGAL STAND N-TERMINAL GOODBYE DOMAIN-CONTAINING PROTEIN"/>
    <property type="match status" value="1"/>
</dbReference>
<evidence type="ECO:0000313" key="2">
    <source>
        <dbReference type="Proteomes" id="UP000247233"/>
    </source>
</evidence>
<dbReference type="STRING" id="1448321.A0A317X1X7"/>
<evidence type="ECO:0000313" key="1">
    <source>
        <dbReference type="EMBL" id="PWY90988.1"/>
    </source>
</evidence>
<comment type="caution">
    <text evidence="1">The sequence shown here is derived from an EMBL/GenBank/DDBJ whole genome shotgun (WGS) entry which is preliminary data.</text>
</comment>